<keyword evidence="4" id="KW-1185">Reference proteome</keyword>
<proteinExistence type="predicted"/>
<feature type="domain" description="RNA-binding S4" evidence="2">
    <location>
        <begin position="179"/>
        <end position="236"/>
    </location>
</feature>
<dbReference type="SMART" id="SM00363">
    <property type="entry name" value="S4"/>
    <property type="match status" value="1"/>
</dbReference>
<evidence type="ECO:0000259" key="2">
    <source>
        <dbReference type="SMART" id="SM00363"/>
    </source>
</evidence>
<dbReference type="InterPro" id="IPR040591">
    <property type="entry name" value="RqcP2_RBD"/>
</dbReference>
<dbReference type="PANTHER" id="PTHR13633">
    <property type="entry name" value="MITOCHONDRIAL TRANSCRIPTION RESCUE FACTOR 1"/>
    <property type="match status" value="1"/>
</dbReference>
<dbReference type="Pfam" id="PF17774">
    <property type="entry name" value="YlmH_RBD"/>
    <property type="match status" value="1"/>
</dbReference>
<reference evidence="4" key="1">
    <citation type="submission" date="2016-11" db="EMBL/GenBank/DDBJ databases">
        <authorList>
            <person name="Varghese N."/>
            <person name="Submissions S."/>
        </authorList>
    </citation>
    <scope>NUCLEOTIDE SEQUENCE [LARGE SCALE GENOMIC DNA]</scope>
    <source>
        <strain evidence="4">DSM 10124</strain>
    </source>
</reference>
<dbReference type="InterPro" id="IPR012677">
    <property type="entry name" value="Nucleotide-bd_a/b_plait_sf"/>
</dbReference>
<dbReference type="CDD" id="cd00165">
    <property type="entry name" value="S4"/>
    <property type="match status" value="1"/>
</dbReference>
<organism evidence="3 4">
    <name type="scientific">Caloramator proteoclasticus DSM 10124</name>
    <dbReference type="NCBI Taxonomy" id="1121262"/>
    <lineage>
        <taxon>Bacteria</taxon>
        <taxon>Bacillati</taxon>
        <taxon>Bacillota</taxon>
        <taxon>Clostridia</taxon>
        <taxon>Eubacteriales</taxon>
        <taxon>Clostridiaceae</taxon>
        <taxon>Caloramator</taxon>
    </lineage>
</organism>
<evidence type="ECO:0000313" key="4">
    <source>
        <dbReference type="Proteomes" id="UP000184423"/>
    </source>
</evidence>
<sequence>MNIDVFLRRNEEKKEVYVKLIDMVNRVERTWQEEFTDFLTPDEQYFLNLLSNGRDIYIKYFGGKGNYERAVALISRVDVDTDFPVDIIKVSGNFKFEKLSHRDYLGALLSLGIKREKIGDINVFDDGAEIYVARELSDYIIFNLNKIKHTGVKLERIPYEISREKAQSLKEIMINVASLRMDAVISEVYNLSRSEASSLIKQGNVKVNYISNDDQSYKLDIGDIVSVKGFGRFVFNSVIRNTKSQRLVVSIKKYV</sequence>
<dbReference type="InterPro" id="IPR002942">
    <property type="entry name" value="S4_RNA-bd"/>
</dbReference>
<name>A0A1M4UGI0_9CLOT</name>
<protein>
    <submittedName>
        <fullName evidence="3">RNA-binding protein YlmH, contains S4-like domain</fullName>
    </submittedName>
</protein>
<dbReference type="EMBL" id="FQVG01000007">
    <property type="protein sequence ID" value="SHE55680.1"/>
    <property type="molecule type" value="Genomic_DNA"/>
</dbReference>
<dbReference type="PROSITE" id="PS50889">
    <property type="entry name" value="S4"/>
    <property type="match status" value="1"/>
</dbReference>
<dbReference type="SUPFAM" id="SSF55174">
    <property type="entry name" value="Alpha-L RNA-binding motif"/>
    <property type="match status" value="1"/>
</dbReference>
<dbReference type="Proteomes" id="UP000184423">
    <property type="component" value="Unassembled WGS sequence"/>
</dbReference>
<dbReference type="RefSeq" id="WP_073247915.1">
    <property type="nucleotide sequence ID" value="NZ_FQVG01000007.1"/>
</dbReference>
<dbReference type="Gene3D" id="3.30.70.330">
    <property type="match status" value="1"/>
</dbReference>
<evidence type="ECO:0000313" key="3">
    <source>
        <dbReference type="EMBL" id="SHE55680.1"/>
    </source>
</evidence>
<evidence type="ECO:0000256" key="1">
    <source>
        <dbReference type="PROSITE-ProRule" id="PRU00182"/>
    </source>
</evidence>
<dbReference type="Gene3D" id="3.10.290.10">
    <property type="entry name" value="RNA-binding S4 domain"/>
    <property type="match status" value="1"/>
</dbReference>
<dbReference type="InterPro" id="IPR036986">
    <property type="entry name" value="S4_RNA-bd_sf"/>
</dbReference>
<dbReference type="PANTHER" id="PTHR13633:SF3">
    <property type="entry name" value="MITOCHONDRIAL TRANSCRIPTION RESCUE FACTOR 1"/>
    <property type="match status" value="1"/>
</dbReference>
<gene>
    <name evidence="3" type="ORF">SAMN02746091_00652</name>
</gene>
<dbReference type="GO" id="GO:0003723">
    <property type="term" value="F:RNA binding"/>
    <property type="evidence" value="ECO:0007669"/>
    <property type="project" value="UniProtKB-KW"/>
</dbReference>
<accession>A0A1M4UGI0</accession>
<dbReference type="Pfam" id="PF01479">
    <property type="entry name" value="S4"/>
    <property type="match status" value="1"/>
</dbReference>
<dbReference type="Gene3D" id="3.30.1370.160">
    <property type="match status" value="1"/>
</dbReference>
<keyword evidence="1" id="KW-0694">RNA-binding</keyword>
<dbReference type="AlphaFoldDB" id="A0A1M4UGI0"/>